<organism evidence="2 3">
    <name type="scientific">Pantoea stewartii</name>
    <dbReference type="NCBI Taxonomy" id="66269"/>
    <lineage>
        <taxon>Bacteria</taxon>
        <taxon>Pseudomonadati</taxon>
        <taxon>Pseudomonadota</taxon>
        <taxon>Gammaproteobacteria</taxon>
        <taxon>Enterobacterales</taxon>
        <taxon>Erwiniaceae</taxon>
        <taxon>Pantoea</taxon>
    </lineage>
</organism>
<evidence type="ECO:0008006" key="4">
    <source>
        <dbReference type="Google" id="ProtNLM"/>
    </source>
</evidence>
<reference evidence="2 3" key="1">
    <citation type="journal article" date="2016" name="Front. Microbiol.">
        <title>Genomic Resource of Rice Seed Associated Bacteria.</title>
        <authorList>
            <person name="Midha S."/>
            <person name="Bansal K."/>
            <person name="Sharma S."/>
            <person name="Kumar N."/>
            <person name="Patil P.P."/>
            <person name="Chaudhry V."/>
            <person name="Patil P.B."/>
        </authorList>
    </citation>
    <scope>NUCLEOTIDE SEQUENCE [LARGE SCALE GENOMIC DNA]</scope>
    <source>
        <strain evidence="2 3">RSA13</strain>
    </source>
</reference>
<sequence length="1060" mass="121038">MFSKILGGVRHKSDGFIKKNIKSKESYGRLKWNFIEKIIISSSKYPGRALSCLLLFFSFIFTGMHFLRPHIQPLATKWLPHWDKIFDWQTTLLGGQLTIIGVVYPLVVGLISIIFQKKSARKIVQAAYQSYSGFMLAGLSGLVLSGFILLGIFIRTFCSNYTYAVLCAICVIWMIINIALSVWFFIKSLSVLNDVERDRMVLRFLTADVLAVTLKKRVSDMFSAAPLASKLIDASKYPHISVEDYSFERDFTVITKKGTRNEVVKDIYFVPLKMVFFFINRLKRREENRLSFAFYHPLEGKNSEDHIPLFKVRGLSPDSFFVRLMKLCFRTARPANGTVDNLWIIRGMLGEAVDALAAGDIYAFEEALDSICRDFTAIADVFSFSNELEAGNLLLIKNDALWEQSFSQMFYGELYRLNSQAVLRMALSGRFFSRCMHLPRILFERRVESSFEEISLGMTYSIYAWETLMSWGKLHVSKVDPTLRQTYDELVMEFVALWEGWPDSLHYKIAKAGNISLFHSSRVEHLRLMPDVLMHAVVAGDDESVRHAADMFNRWLNRPTNDSGHTGLLIWQEFFITPAIFDGDEPFNPKNLSGTQTIHTDNLPEHAFSNALTDVRLCTAAFLLHHGSELNADVLRFTVDTLLSGKLVDNTGGFERVSLALTKSSDVVDVLIRITAWGRKNSNPASGWLSGMIRHMSSQHGKRMISGRIYSGNRLSGISDLYGEFAELMMMLSSVTGESVSNRFKSCLSAGLLSYGVKETLAESLQQTLAAVERLKLFRIENGKDVNACKDATSALLKEYLKLLTKSMEQDVLSLPVSVSKVDALSRKVSEMLRVELPHAFPFNQFDELSYHDELESSIRLPVLLSDDKLMYTEEMRHKVVNQGRDSYLNIFHILRKQIFDRFMFENVRREIMASNLSEILDIASKLPDTEDGDYLIICNQAMKQELNYMMIEHSRARSDGVSLLYYDSENRLTLRGVHKDLPLEAYSIYGNHDPYIVNCRAFSKFRIKEPAGKSSIYFSFEKHPEVDSRILLRANLEYMFILNEPAKIRFVYPVKPDMV</sequence>
<keyword evidence="1" id="KW-1133">Transmembrane helix</keyword>
<keyword evidence="1" id="KW-0472">Membrane</keyword>
<keyword evidence="1" id="KW-0812">Transmembrane</keyword>
<proteinExistence type="predicted"/>
<dbReference type="EMBL" id="LDSI01000014">
    <property type="protein sequence ID" value="KTS97605.1"/>
    <property type="molecule type" value="Genomic_DNA"/>
</dbReference>
<gene>
    <name evidence="2" type="ORF">RSA13_10915</name>
</gene>
<feature type="transmembrane region" description="Helical" evidence="1">
    <location>
        <begin position="163"/>
        <end position="186"/>
    </location>
</feature>
<name>A0AB34VFV9_9GAMM</name>
<feature type="transmembrane region" description="Helical" evidence="1">
    <location>
        <begin position="136"/>
        <end position="157"/>
    </location>
</feature>
<feature type="transmembrane region" description="Helical" evidence="1">
    <location>
        <begin position="49"/>
        <end position="68"/>
    </location>
</feature>
<dbReference type="Proteomes" id="UP000072520">
    <property type="component" value="Unassembled WGS sequence"/>
</dbReference>
<dbReference type="AlphaFoldDB" id="A0AB34VFV9"/>
<protein>
    <recommendedName>
        <fullName evidence="4">MFS transporter</fullName>
    </recommendedName>
</protein>
<evidence type="ECO:0000313" key="3">
    <source>
        <dbReference type="Proteomes" id="UP000072520"/>
    </source>
</evidence>
<evidence type="ECO:0000256" key="1">
    <source>
        <dbReference type="SAM" id="Phobius"/>
    </source>
</evidence>
<feature type="transmembrane region" description="Helical" evidence="1">
    <location>
        <begin position="88"/>
        <end position="115"/>
    </location>
</feature>
<dbReference type="RefSeq" id="WP_058708749.1">
    <property type="nucleotide sequence ID" value="NZ_LDSI01000014.1"/>
</dbReference>
<evidence type="ECO:0000313" key="2">
    <source>
        <dbReference type="EMBL" id="KTS97605.1"/>
    </source>
</evidence>
<accession>A0AB34VFV9</accession>
<comment type="caution">
    <text evidence="2">The sequence shown here is derived from an EMBL/GenBank/DDBJ whole genome shotgun (WGS) entry which is preliminary data.</text>
</comment>